<feature type="domain" description="Sigma-54 factor interaction" evidence="13">
    <location>
        <begin position="140"/>
        <end position="368"/>
    </location>
</feature>
<dbReference type="GO" id="GO:0000160">
    <property type="term" value="P:phosphorelay signal transduction system"/>
    <property type="evidence" value="ECO:0007669"/>
    <property type="project" value="UniProtKB-KW"/>
</dbReference>
<keyword evidence="8" id="KW-0805">Transcription regulation</keyword>
<dbReference type="Pfam" id="PF25601">
    <property type="entry name" value="AAA_lid_14"/>
    <property type="match status" value="1"/>
</dbReference>
<dbReference type="GO" id="GO:0043565">
    <property type="term" value="F:sequence-specific DNA binding"/>
    <property type="evidence" value="ECO:0007669"/>
    <property type="project" value="InterPro"/>
</dbReference>
<dbReference type="InterPro" id="IPR025943">
    <property type="entry name" value="Sigma_54_int_dom_ATP-bd_2"/>
</dbReference>
<keyword evidence="10" id="KW-0010">Activator</keyword>
<dbReference type="SUPFAM" id="SSF52172">
    <property type="entry name" value="CheY-like"/>
    <property type="match status" value="1"/>
</dbReference>
<dbReference type="PROSITE" id="PS50045">
    <property type="entry name" value="SIGMA54_INTERACT_4"/>
    <property type="match status" value="1"/>
</dbReference>
<reference evidence="15 16" key="2">
    <citation type="journal article" date="2015" name="Antonie Van Leeuwenhoek">
        <title>Thioclava indica sp. nov., isolated from surface seawater of the Indian Ocean.</title>
        <authorList>
            <person name="Liu Y."/>
            <person name="Lai Q."/>
            <person name="Du J."/>
            <person name="Xu H."/>
            <person name="Jiang L."/>
            <person name="Shao Z."/>
        </authorList>
    </citation>
    <scope>NUCLEOTIDE SEQUENCE [LARGE SCALE GENOMIC DNA]</scope>
    <source>
        <strain evidence="15 16">13D2W-2</strain>
    </source>
</reference>
<dbReference type="InterPro" id="IPR001789">
    <property type="entry name" value="Sig_transdc_resp-reg_receiver"/>
</dbReference>
<dbReference type="PROSITE" id="PS00675">
    <property type="entry name" value="SIGMA54_INTERACT_1"/>
    <property type="match status" value="1"/>
</dbReference>
<feature type="domain" description="Response regulatory" evidence="14">
    <location>
        <begin position="4"/>
        <end position="116"/>
    </location>
</feature>
<keyword evidence="16" id="KW-1185">Reference proteome</keyword>
<evidence type="ECO:0000256" key="7">
    <source>
        <dbReference type="ARBA" id="ARBA00023012"/>
    </source>
</evidence>
<name>A0A085TXT1_9RHOB</name>
<dbReference type="Pfam" id="PF02954">
    <property type="entry name" value="HTH_8"/>
    <property type="match status" value="1"/>
</dbReference>
<dbReference type="GO" id="GO:0005524">
    <property type="term" value="F:ATP binding"/>
    <property type="evidence" value="ECO:0007669"/>
    <property type="project" value="UniProtKB-KW"/>
</dbReference>
<dbReference type="PRINTS" id="PR01590">
    <property type="entry name" value="HTHFIS"/>
</dbReference>
<evidence type="ECO:0000256" key="1">
    <source>
        <dbReference type="ARBA" id="ARBA00002167"/>
    </source>
</evidence>
<dbReference type="SMART" id="SM00448">
    <property type="entry name" value="REC"/>
    <property type="match status" value="1"/>
</dbReference>
<dbReference type="EMBL" id="AQRC01000004">
    <property type="protein sequence ID" value="KFE35528.1"/>
    <property type="molecule type" value="Genomic_DNA"/>
</dbReference>
<keyword evidence="7" id="KW-0902">Two-component regulatory system</keyword>
<protein>
    <recommendedName>
        <fullName evidence="3">Nif-specific regulatory protein</fullName>
    </recommendedName>
</protein>
<gene>
    <name evidence="15" type="ORF">DW2_06188</name>
</gene>
<dbReference type="InterPro" id="IPR058031">
    <property type="entry name" value="AAA_lid_NorR"/>
</dbReference>
<dbReference type="Proteomes" id="UP000028607">
    <property type="component" value="Unassembled WGS sequence"/>
</dbReference>
<accession>A0A085TXT1</accession>
<dbReference type="PROSITE" id="PS00688">
    <property type="entry name" value="SIGMA54_INTERACT_3"/>
    <property type="match status" value="1"/>
</dbReference>
<keyword evidence="9" id="KW-0238">DNA-binding</keyword>
<sequence>MSALIHVVEDDDDHRAALVDLVEAGGHDCAGFASAQDALASAERPDLVVSDLRMPGMDGFALLEALKARAPDLPVVMITGHGDVSHAVRAMQLGAEDFLEKPYDGAHLLAVIERALRARAARTELARLQGEIARRDGAEILGQSAAIEALRGRIAALGPLEIDIVVTGETGTGKELVARALHGASPRAEGPFVALNCAALPESLFEIEVFGHVAGAFPGAQDKAGKLEAASGGTLVLDEVEAMPAPLQAKLLRALQERQVERLGENRLRPLDLRIIALSKSDLRALTLDESFRPDLFYRLAGAEIALDPLRGLGADIVLLFSHFAELAARRYGRDLPEISYSLREQLKRRPWPGNVRELKAAAERYALGLDLPEAPAASTSSPQTLADKVAAYEAREIRAALERCRGNTERAAQALGIARRTLNDKISRYGIRAE</sequence>
<evidence type="ECO:0000256" key="4">
    <source>
        <dbReference type="ARBA" id="ARBA00022553"/>
    </source>
</evidence>
<dbReference type="Gene3D" id="3.40.50.2300">
    <property type="match status" value="1"/>
</dbReference>
<evidence type="ECO:0000313" key="15">
    <source>
        <dbReference type="EMBL" id="KFE35528.1"/>
    </source>
</evidence>
<dbReference type="GO" id="GO:0006355">
    <property type="term" value="P:regulation of DNA-templated transcription"/>
    <property type="evidence" value="ECO:0007669"/>
    <property type="project" value="InterPro"/>
</dbReference>
<dbReference type="InterPro" id="IPR003593">
    <property type="entry name" value="AAA+_ATPase"/>
</dbReference>
<evidence type="ECO:0000256" key="3">
    <source>
        <dbReference type="ARBA" id="ARBA00015308"/>
    </source>
</evidence>
<dbReference type="eggNOG" id="COG2204">
    <property type="taxonomic scope" value="Bacteria"/>
</dbReference>
<dbReference type="Pfam" id="PF00072">
    <property type="entry name" value="Response_reg"/>
    <property type="match status" value="1"/>
</dbReference>
<dbReference type="RefSeq" id="WP_038144628.1">
    <property type="nucleotide sequence ID" value="NZ_AQRC01000004.1"/>
</dbReference>
<dbReference type="InterPro" id="IPR002197">
    <property type="entry name" value="HTH_Fis"/>
</dbReference>
<dbReference type="PATRIC" id="fig|1317124.6.peg.1255"/>
<dbReference type="PANTHER" id="PTHR32071">
    <property type="entry name" value="TRANSCRIPTIONAL REGULATORY PROTEIN"/>
    <property type="match status" value="1"/>
</dbReference>
<feature type="modified residue" description="4-aspartylphosphate" evidence="12">
    <location>
        <position position="51"/>
    </location>
</feature>
<keyword evidence="11" id="KW-0804">Transcription</keyword>
<keyword evidence="4 12" id="KW-0597">Phosphoprotein</keyword>
<dbReference type="InterPro" id="IPR025662">
    <property type="entry name" value="Sigma_54_int_dom_ATP-bd_1"/>
</dbReference>
<evidence type="ECO:0000256" key="2">
    <source>
        <dbReference type="ARBA" id="ARBA00011135"/>
    </source>
</evidence>
<evidence type="ECO:0000256" key="12">
    <source>
        <dbReference type="PROSITE-ProRule" id="PRU00169"/>
    </source>
</evidence>
<reference evidence="16" key="1">
    <citation type="submission" date="2013-04" db="EMBL/GenBank/DDBJ databases">
        <title>Thioclava sp. 13D2W-2 Genome Sequencing.</title>
        <authorList>
            <person name="Lai Q."/>
            <person name="Li G."/>
            <person name="Shao Z."/>
        </authorList>
    </citation>
    <scope>NUCLEOTIDE SEQUENCE [LARGE SCALE GENOMIC DNA]</scope>
    <source>
        <strain evidence="16">13D2W-2</strain>
    </source>
</reference>
<dbReference type="InterPro" id="IPR009057">
    <property type="entry name" value="Homeodomain-like_sf"/>
</dbReference>
<dbReference type="InterPro" id="IPR025944">
    <property type="entry name" value="Sigma_54_int_dom_CS"/>
</dbReference>
<evidence type="ECO:0000256" key="5">
    <source>
        <dbReference type="ARBA" id="ARBA00022741"/>
    </source>
</evidence>
<keyword evidence="5" id="KW-0547">Nucleotide-binding</keyword>
<evidence type="ECO:0000256" key="8">
    <source>
        <dbReference type="ARBA" id="ARBA00023015"/>
    </source>
</evidence>
<dbReference type="Gene3D" id="1.10.10.60">
    <property type="entry name" value="Homeodomain-like"/>
    <property type="match status" value="1"/>
</dbReference>
<comment type="function">
    <text evidence="1">Required for activation of most nif operons, which are directly involved in nitrogen fixation.</text>
</comment>
<proteinExistence type="predicted"/>
<evidence type="ECO:0000256" key="11">
    <source>
        <dbReference type="ARBA" id="ARBA00023163"/>
    </source>
</evidence>
<dbReference type="CDD" id="cd00009">
    <property type="entry name" value="AAA"/>
    <property type="match status" value="1"/>
</dbReference>
<dbReference type="InterPro" id="IPR027417">
    <property type="entry name" value="P-loop_NTPase"/>
</dbReference>
<dbReference type="OrthoDB" id="9802388at2"/>
<dbReference type="PROSITE" id="PS00676">
    <property type="entry name" value="SIGMA54_INTERACT_2"/>
    <property type="match status" value="1"/>
</dbReference>
<dbReference type="PANTHER" id="PTHR32071:SF57">
    <property type="entry name" value="C4-DICARBOXYLATE TRANSPORT TRANSCRIPTIONAL REGULATORY PROTEIN DCTD"/>
    <property type="match status" value="1"/>
</dbReference>
<evidence type="ECO:0000256" key="6">
    <source>
        <dbReference type="ARBA" id="ARBA00022840"/>
    </source>
</evidence>
<comment type="subunit">
    <text evidence="2">Interacts with sigma-54.</text>
</comment>
<evidence type="ECO:0000259" key="14">
    <source>
        <dbReference type="PROSITE" id="PS50110"/>
    </source>
</evidence>
<dbReference type="PROSITE" id="PS50110">
    <property type="entry name" value="RESPONSE_REGULATORY"/>
    <property type="match status" value="1"/>
</dbReference>
<keyword evidence="6" id="KW-0067">ATP-binding</keyword>
<dbReference type="SMART" id="SM00382">
    <property type="entry name" value="AAA"/>
    <property type="match status" value="1"/>
</dbReference>
<dbReference type="AlphaFoldDB" id="A0A085TXT1"/>
<dbReference type="SUPFAM" id="SSF46689">
    <property type="entry name" value="Homeodomain-like"/>
    <property type="match status" value="1"/>
</dbReference>
<evidence type="ECO:0000259" key="13">
    <source>
        <dbReference type="PROSITE" id="PS50045"/>
    </source>
</evidence>
<dbReference type="InterPro" id="IPR002078">
    <property type="entry name" value="Sigma_54_int"/>
</dbReference>
<dbReference type="SUPFAM" id="SSF52540">
    <property type="entry name" value="P-loop containing nucleoside triphosphate hydrolases"/>
    <property type="match status" value="1"/>
</dbReference>
<comment type="caution">
    <text evidence="15">The sequence shown here is derived from an EMBL/GenBank/DDBJ whole genome shotgun (WGS) entry which is preliminary data.</text>
</comment>
<dbReference type="FunFam" id="3.40.50.300:FF:000006">
    <property type="entry name" value="DNA-binding transcriptional regulator NtrC"/>
    <property type="match status" value="1"/>
</dbReference>
<dbReference type="Pfam" id="PF00158">
    <property type="entry name" value="Sigma54_activat"/>
    <property type="match status" value="1"/>
</dbReference>
<dbReference type="Gene3D" id="3.40.50.300">
    <property type="entry name" value="P-loop containing nucleotide triphosphate hydrolases"/>
    <property type="match status" value="1"/>
</dbReference>
<evidence type="ECO:0000313" key="16">
    <source>
        <dbReference type="Proteomes" id="UP000028607"/>
    </source>
</evidence>
<evidence type="ECO:0000256" key="10">
    <source>
        <dbReference type="ARBA" id="ARBA00023159"/>
    </source>
</evidence>
<dbReference type="Gene3D" id="1.10.8.60">
    <property type="match status" value="1"/>
</dbReference>
<dbReference type="STRING" id="1317124.DW2_06188"/>
<evidence type="ECO:0000256" key="9">
    <source>
        <dbReference type="ARBA" id="ARBA00023125"/>
    </source>
</evidence>
<dbReference type="InterPro" id="IPR011006">
    <property type="entry name" value="CheY-like_superfamily"/>
</dbReference>
<organism evidence="15 16">
    <name type="scientific">Thioclava atlantica</name>
    <dbReference type="NCBI Taxonomy" id="1317124"/>
    <lineage>
        <taxon>Bacteria</taxon>
        <taxon>Pseudomonadati</taxon>
        <taxon>Pseudomonadota</taxon>
        <taxon>Alphaproteobacteria</taxon>
        <taxon>Rhodobacterales</taxon>
        <taxon>Paracoccaceae</taxon>
        <taxon>Thioclava</taxon>
    </lineage>
</organism>
<dbReference type="FunFam" id="3.40.50.2300:FF:000018">
    <property type="entry name" value="DNA-binding transcriptional regulator NtrC"/>
    <property type="match status" value="1"/>
</dbReference>